<comment type="caution">
    <text evidence="1">The sequence shown here is derived from an EMBL/GenBank/DDBJ whole genome shotgun (WGS) entry which is preliminary data.</text>
</comment>
<evidence type="ECO:0000313" key="2">
    <source>
        <dbReference type="Proteomes" id="UP000003529"/>
    </source>
</evidence>
<keyword evidence="2" id="KW-1185">Reference proteome</keyword>
<dbReference type="AlphaFoldDB" id="C4FQI2"/>
<proteinExistence type="predicted"/>
<name>C4FQI2_9FIRM</name>
<sequence length="44" mass="5146">MLLYKSFVLCYVIDKAVKNDEWRPSAQIKRAPEYVKLSAPDPVY</sequence>
<accession>C4FQI2</accession>
<dbReference type="Proteomes" id="UP000003529">
    <property type="component" value="Unassembled WGS sequence"/>
</dbReference>
<organism evidence="1 2">
    <name type="scientific">Veillonella dispar ATCC 17748</name>
    <dbReference type="NCBI Taxonomy" id="546273"/>
    <lineage>
        <taxon>Bacteria</taxon>
        <taxon>Bacillati</taxon>
        <taxon>Bacillota</taxon>
        <taxon>Negativicutes</taxon>
        <taxon>Veillonellales</taxon>
        <taxon>Veillonellaceae</taxon>
        <taxon>Veillonella</taxon>
    </lineage>
</organism>
<evidence type="ECO:0000313" key="1">
    <source>
        <dbReference type="EMBL" id="EEP65176.1"/>
    </source>
</evidence>
<reference evidence="1" key="1">
    <citation type="submission" date="2009-04" db="EMBL/GenBank/DDBJ databases">
        <authorList>
            <person name="Weinstock G."/>
            <person name="Sodergren E."/>
            <person name="Clifton S."/>
            <person name="Fulton L."/>
            <person name="Fulton B."/>
            <person name="Courtney L."/>
            <person name="Fronick C."/>
            <person name="Harrison M."/>
            <person name="Strong C."/>
            <person name="Farmer C."/>
            <person name="Delahaunty K."/>
            <person name="Markovic C."/>
            <person name="Hall O."/>
            <person name="Minx P."/>
            <person name="Tomlinson C."/>
            <person name="Mitreva M."/>
            <person name="Nelson J."/>
            <person name="Hou S."/>
            <person name="Wollam A."/>
            <person name="Pepin K.H."/>
            <person name="Johnson M."/>
            <person name="Bhonagiri V."/>
            <person name="Nash W.E."/>
            <person name="Warren W."/>
            <person name="Chinwalla A."/>
            <person name="Mardis E.R."/>
            <person name="Wilson R.K."/>
        </authorList>
    </citation>
    <scope>NUCLEOTIDE SEQUENCE [LARGE SCALE GENOMIC DNA]</scope>
    <source>
        <strain evidence="1">ATCC 17748</strain>
    </source>
</reference>
<gene>
    <name evidence="1" type="ORF">VEIDISOL_01051</name>
</gene>
<dbReference type="HOGENOM" id="CLU_3223513_0_0_9"/>
<protein>
    <submittedName>
        <fullName evidence="1">Uncharacterized protein</fullName>
    </submittedName>
</protein>
<dbReference type="EMBL" id="ACIK02000010">
    <property type="protein sequence ID" value="EEP65176.1"/>
    <property type="molecule type" value="Genomic_DNA"/>
</dbReference>